<dbReference type="RefSeq" id="WP_380590692.1">
    <property type="nucleotide sequence ID" value="NZ_JBHSQJ010000175.1"/>
</dbReference>
<keyword evidence="2" id="KW-1185">Reference proteome</keyword>
<dbReference type="EMBL" id="JBHSQJ010000175">
    <property type="protein sequence ID" value="MFC5911541.1"/>
    <property type="molecule type" value="Genomic_DNA"/>
</dbReference>
<comment type="caution">
    <text evidence="1">The sequence shown here is derived from an EMBL/GenBank/DDBJ whole genome shotgun (WGS) entry which is preliminary data.</text>
</comment>
<protein>
    <submittedName>
        <fullName evidence="1">Uncharacterized protein</fullName>
    </submittedName>
</protein>
<reference evidence="2" key="1">
    <citation type="journal article" date="2019" name="Int. J. Syst. Evol. Microbiol.">
        <title>The Global Catalogue of Microorganisms (GCM) 10K type strain sequencing project: providing services to taxonomists for standard genome sequencing and annotation.</title>
        <authorList>
            <consortium name="The Broad Institute Genomics Platform"/>
            <consortium name="The Broad Institute Genome Sequencing Center for Infectious Disease"/>
            <person name="Wu L."/>
            <person name="Ma J."/>
        </authorList>
    </citation>
    <scope>NUCLEOTIDE SEQUENCE [LARGE SCALE GENOMIC DNA]</scope>
    <source>
        <strain evidence="2">JCM 4816</strain>
    </source>
</reference>
<organism evidence="1 2">
    <name type="scientific">Streptacidiphilus monticola</name>
    <dbReference type="NCBI Taxonomy" id="2161674"/>
    <lineage>
        <taxon>Bacteria</taxon>
        <taxon>Bacillati</taxon>
        <taxon>Actinomycetota</taxon>
        <taxon>Actinomycetes</taxon>
        <taxon>Kitasatosporales</taxon>
        <taxon>Streptomycetaceae</taxon>
        <taxon>Streptacidiphilus</taxon>
    </lineage>
</organism>
<proteinExistence type="predicted"/>
<evidence type="ECO:0000313" key="1">
    <source>
        <dbReference type="EMBL" id="MFC5911541.1"/>
    </source>
</evidence>
<name>A0ABW1GDK4_9ACTN</name>
<dbReference type="Proteomes" id="UP001596174">
    <property type="component" value="Unassembled WGS sequence"/>
</dbReference>
<evidence type="ECO:0000313" key="2">
    <source>
        <dbReference type="Proteomes" id="UP001596174"/>
    </source>
</evidence>
<accession>A0ABW1GDK4</accession>
<sequence>MGDALAWRVYHRDRRLIIVLSGNDPAGPFIAKAGLDRELGRIVDIKNRGNFDSCTT</sequence>
<gene>
    <name evidence="1" type="ORF">ACFP3V_30585</name>
</gene>